<keyword evidence="3" id="KW-1185">Reference proteome</keyword>
<evidence type="ECO:0000313" key="2">
    <source>
        <dbReference type="EMBL" id="KAG2595411.1"/>
    </source>
</evidence>
<accession>A0A8T0S9Z6</accession>
<evidence type="ECO:0000313" key="3">
    <source>
        <dbReference type="Proteomes" id="UP000823388"/>
    </source>
</evidence>
<name>A0A8T0S9Z6_PANVG</name>
<dbReference type="AlphaFoldDB" id="A0A8T0S9Z6"/>
<organism evidence="2 3">
    <name type="scientific">Panicum virgatum</name>
    <name type="common">Blackwell switchgrass</name>
    <dbReference type="NCBI Taxonomy" id="38727"/>
    <lineage>
        <taxon>Eukaryota</taxon>
        <taxon>Viridiplantae</taxon>
        <taxon>Streptophyta</taxon>
        <taxon>Embryophyta</taxon>
        <taxon>Tracheophyta</taxon>
        <taxon>Spermatophyta</taxon>
        <taxon>Magnoliopsida</taxon>
        <taxon>Liliopsida</taxon>
        <taxon>Poales</taxon>
        <taxon>Poaceae</taxon>
        <taxon>PACMAD clade</taxon>
        <taxon>Panicoideae</taxon>
        <taxon>Panicodae</taxon>
        <taxon>Paniceae</taxon>
        <taxon>Panicinae</taxon>
        <taxon>Panicum</taxon>
        <taxon>Panicum sect. Hiantes</taxon>
    </lineage>
</organism>
<proteinExistence type="predicted"/>
<feature type="region of interest" description="Disordered" evidence="1">
    <location>
        <begin position="1"/>
        <end position="24"/>
    </location>
</feature>
<feature type="compositionally biased region" description="Basic residues" evidence="1">
    <location>
        <begin position="1"/>
        <end position="11"/>
    </location>
</feature>
<sequence>MLVLSHRRRRGSPAVPSHQSTGRACHRSSYGCCLAQISSPPPLSMCALCVWVPSRSLSPVPNPSSMCDFSCTSLCLSAHPRTKFKSCKVLMAAVT</sequence>
<protein>
    <submittedName>
        <fullName evidence="2">Uncharacterized protein</fullName>
    </submittedName>
</protein>
<evidence type="ECO:0000256" key="1">
    <source>
        <dbReference type="SAM" id="MobiDB-lite"/>
    </source>
</evidence>
<comment type="caution">
    <text evidence="2">The sequence shown here is derived from an EMBL/GenBank/DDBJ whole genome shotgun (WGS) entry which is preliminary data.</text>
</comment>
<dbReference type="Proteomes" id="UP000823388">
    <property type="component" value="Chromosome 5K"/>
</dbReference>
<reference evidence="2 3" key="1">
    <citation type="submission" date="2020-05" db="EMBL/GenBank/DDBJ databases">
        <title>WGS assembly of Panicum virgatum.</title>
        <authorList>
            <person name="Lovell J.T."/>
            <person name="Jenkins J."/>
            <person name="Shu S."/>
            <person name="Juenger T.E."/>
            <person name="Schmutz J."/>
        </authorList>
    </citation>
    <scope>NUCLEOTIDE SEQUENCE [LARGE SCALE GENOMIC DNA]</scope>
    <source>
        <strain evidence="3">cv. AP13</strain>
    </source>
</reference>
<dbReference type="EMBL" id="CM029045">
    <property type="protein sequence ID" value="KAG2595411.1"/>
    <property type="molecule type" value="Genomic_DNA"/>
</dbReference>
<gene>
    <name evidence="2" type="ORF">PVAP13_5KG073787</name>
</gene>